<sequence length="392" mass="45264">MSRVGTKMSFNSEPNAYFSFREFAFILEGDVHLRYLSFSDPLEFERELCKASPYKLDIGAVYNYPPKENKRHANFHPVERELVFDIDLTDYDDVRSCCKEAKVCAKCWRWICIAIQVLEHHLRKVFGFKHLLWVFSGRRGIHCWVADQAARKLCSGTRSFVARYLSLVVEFQGSSKTVVMKGKKGYIHPLRRKSYEIIIESEHLERLVFEQGWMEDDKIDEIVSTCTASEVKLELEKIINDVKNEPSLEKRWPNLRRRLDPVMIAKCGASEEEVGSSDAIAHFQGFIMYHSYPRLDVNVTTGLNHLLKSPFCVHPKTGCVAVPITSAQAKNIDLANAPRIEFVVLLAEYRNASKPDMQQENRILGYKHTSLAPYVETFERFVREIVEGKKED</sequence>
<keyword evidence="7" id="KW-0479">Metal-binding</keyword>
<evidence type="ECO:0000256" key="7">
    <source>
        <dbReference type="ARBA" id="ARBA00022723"/>
    </source>
</evidence>
<reference evidence="11 12" key="2">
    <citation type="submission" date="2018-10" db="EMBL/GenBank/DDBJ databases">
        <authorList>
            <consortium name="Pathogen Informatics"/>
        </authorList>
    </citation>
    <scope>NUCLEOTIDE SEQUENCE [LARGE SCALE GENOMIC DNA]</scope>
</reference>
<dbReference type="GO" id="GO:0046872">
    <property type="term" value="F:metal ion binding"/>
    <property type="evidence" value="ECO:0007669"/>
    <property type="project" value="UniProtKB-KW"/>
</dbReference>
<reference evidence="13" key="1">
    <citation type="submission" date="2016-04" db="UniProtKB">
        <authorList>
            <consortium name="WormBaseParasite"/>
        </authorList>
    </citation>
    <scope>IDENTIFICATION</scope>
</reference>
<evidence type="ECO:0000256" key="9">
    <source>
        <dbReference type="ARBA" id="ARBA00023163"/>
    </source>
</evidence>
<evidence type="ECO:0000256" key="3">
    <source>
        <dbReference type="ARBA" id="ARBA00022515"/>
    </source>
</evidence>
<keyword evidence="4 10" id="KW-0808">Transferase</keyword>
<evidence type="ECO:0000256" key="8">
    <source>
        <dbReference type="ARBA" id="ARBA00022833"/>
    </source>
</evidence>
<evidence type="ECO:0000256" key="6">
    <source>
        <dbReference type="ARBA" id="ARBA00022705"/>
    </source>
</evidence>
<evidence type="ECO:0000256" key="2">
    <source>
        <dbReference type="ARBA" id="ARBA00022478"/>
    </source>
</evidence>
<evidence type="ECO:0000313" key="13">
    <source>
        <dbReference type="WBParaSite" id="EVEC_0000503901-mRNA-1"/>
    </source>
</evidence>
<evidence type="ECO:0000256" key="1">
    <source>
        <dbReference type="ARBA" id="ARBA00009762"/>
    </source>
</evidence>
<dbReference type="InterPro" id="IPR014052">
    <property type="entry name" value="DNA_primase_ssu_euk/arc"/>
</dbReference>
<dbReference type="EMBL" id="UXUI01007940">
    <property type="protein sequence ID" value="VDD89972.1"/>
    <property type="molecule type" value="Genomic_DNA"/>
</dbReference>
<dbReference type="GO" id="GO:0006269">
    <property type="term" value="P:DNA replication, synthesis of primer"/>
    <property type="evidence" value="ECO:0007669"/>
    <property type="project" value="UniProtKB-KW"/>
</dbReference>
<dbReference type="Pfam" id="PF01896">
    <property type="entry name" value="DNA_primase_S"/>
    <property type="match status" value="1"/>
</dbReference>
<dbReference type="AlphaFoldDB" id="A0A158QAG4"/>
<dbReference type="PANTHER" id="PTHR10536">
    <property type="entry name" value="DNA PRIMASE SMALL SUBUNIT"/>
    <property type="match status" value="1"/>
</dbReference>
<keyword evidence="9" id="KW-0804">Transcription</keyword>
<accession>A0A158QAG4</accession>
<dbReference type="SUPFAM" id="SSF56747">
    <property type="entry name" value="Prim-pol domain"/>
    <property type="match status" value="1"/>
</dbReference>
<dbReference type="OrthoDB" id="19606at2759"/>
<dbReference type="NCBIfam" id="TIGR00335">
    <property type="entry name" value="primase_sml"/>
    <property type="match status" value="1"/>
</dbReference>
<evidence type="ECO:0000256" key="10">
    <source>
        <dbReference type="RuleBase" id="RU003514"/>
    </source>
</evidence>
<comment type="similarity">
    <text evidence="1 10">Belongs to the eukaryotic-type primase small subunit family.</text>
</comment>
<keyword evidence="2 10" id="KW-0240">DNA-directed RNA polymerase</keyword>
<protein>
    <recommendedName>
        <fullName evidence="10">DNA primase</fullName>
        <ecNumber evidence="10">2.7.7.-</ecNumber>
    </recommendedName>
</protein>
<evidence type="ECO:0000256" key="5">
    <source>
        <dbReference type="ARBA" id="ARBA00022695"/>
    </source>
</evidence>
<keyword evidence="12" id="KW-1185">Reference proteome</keyword>
<keyword evidence="3 10" id="KW-0639">Primosome</keyword>
<gene>
    <name evidence="11" type="ORF">EVEC_LOCUS4723</name>
</gene>
<dbReference type="InterPro" id="IPR002755">
    <property type="entry name" value="DNA_primase_S"/>
</dbReference>
<dbReference type="GO" id="GO:0003899">
    <property type="term" value="F:DNA-directed RNA polymerase activity"/>
    <property type="evidence" value="ECO:0007669"/>
    <property type="project" value="InterPro"/>
</dbReference>
<dbReference type="STRING" id="51028.A0A158QAG4"/>
<evidence type="ECO:0000313" key="12">
    <source>
        <dbReference type="Proteomes" id="UP000274131"/>
    </source>
</evidence>
<proteinExistence type="inferred from homology"/>
<dbReference type="Gene3D" id="3.90.920.10">
    <property type="entry name" value="DNA primase, PRIM domain"/>
    <property type="match status" value="1"/>
</dbReference>
<organism evidence="13">
    <name type="scientific">Enterobius vermicularis</name>
    <name type="common">Human pinworm</name>
    <dbReference type="NCBI Taxonomy" id="51028"/>
    <lineage>
        <taxon>Eukaryota</taxon>
        <taxon>Metazoa</taxon>
        <taxon>Ecdysozoa</taxon>
        <taxon>Nematoda</taxon>
        <taxon>Chromadorea</taxon>
        <taxon>Rhabditida</taxon>
        <taxon>Spirurina</taxon>
        <taxon>Oxyuridomorpha</taxon>
        <taxon>Oxyuroidea</taxon>
        <taxon>Oxyuridae</taxon>
        <taxon>Enterobius</taxon>
    </lineage>
</organism>
<evidence type="ECO:0000256" key="4">
    <source>
        <dbReference type="ARBA" id="ARBA00022679"/>
    </source>
</evidence>
<dbReference type="CDD" id="cd04860">
    <property type="entry name" value="AE_Prim_S"/>
    <property type="match status" value="1"/>
</dbReference>
<dbReference type="FunFam" id="3.90.920.10:FF:000003">
    <property type="entry name" value="DNA primase"/>
    <property type="match status" value="1"/>
</dbReference>
<dbReference type="WBParaSite" id="EVEC_0000503901-mRNA-1">
    <property type="protein sequence ID" value="EVEC_0000503901-mRNA-1"/>
    <property type="gene ID" value="EVEC_0000503901"/>
</dbReference>
<dbReference type="GO" id="GO:0005658">
    <property type="term" value="C:alpha DNA polymerase:primase complex"/>
    <property type="evidence" value="ECO:0007669"/>
    <property type="project" value="UniProtKB-ARBA"/>
</dbReference>
<keyword evidence="8" id="KW-0862">Zinc</keyword>
<keyword evidence="5" id="KW-0548">Nucleotidyltransferase</keyword>
<dbReference type="EC" id="2.7.7.-" evidence="10"/>
<evidence type="ECO:0000313" key="11">
    <source>
        <dbReference type="EMBL" id="VDD89972.1"/>
    </source>
</evidence>
<dbReference type="Proteomes" id="UP000274131">
    <property type="component" value="Unassembled WGS sequence"/>
</dbReference>
<name>A0A158QAG4_ENTVE</name>
<keyword evidence="6 10" id="KW-0235">DNA replication</keyword>